<comment type="caution">
    <text evidence="1">The sequence shown here is derived from an EMBL/GenBank/DDBJ whole genome shotgun (WGS) entry which is preliminary data.</text>
</comment>
<gene>
    <name evidence="1" type="ORF">BDD41_3676</name>
</gene>
<protein>
    <submittedName>
        <fullName evidence="1">Uncharacterized protein</fullName>
    </submittedName>
</protein>
<name>A0A3D9XKE8_PARVE</name>
<dbReference type="EMBL" id="QTUJ01000003">
    <property type="protein sequence ID" value="REF68612.1"/>
    <property type="molecule type" value="Genomic_DNA"/>
</dbReference>
<accession>A0A3D9XKE8</accession>
<evidence type="ECO:0000313" key="2">
    <source>
        <dbReference type="Proteomes" id="UP000256941"/>
    </source>
</evidence>
<reference evidence="1 2" key="1">
    <citation type="submission" date="2018-08" db="EMBL/GenBank/DDBJ databases">
        <title>Genomic Encyclopedia of Archaeal and Bacterial Type Strains, Phase II (KMG-II): from individual species to whole genera.</title>
        <authorList>
            <person name="Goeker M."/>
        </authorList>
    </citation>
    <scope>NUCLEOTIDE SEQUENCE [LARGE SCALE GENOMIC DNA]</scope>
    <source>
        <strain evidence="1 2">DSM 17099</strain>
    </source>
</reference>
<evidence type="ECO:0000313" key="1">
    <source>
        <dbReference type="EMBL" id="REF68612.1"/>
    </source>
</evidence>
<dbReference type="RefSeq" id="WP_243786030.1">
    <property type="nucleotide sequence ID" value="NZ_JALGYX010000083.1"/>
</dbReference>
<sequence>MLHRPGGKAGIALLQRGDDIAGVMSAWRSFVGMTQAVSAMPAPAEAGVNEAVVQRNMRRFIMG</sequence>
<proteinExistence type="predicted"/>
<dbReference type="Proteomes" id="UP000256941">
    <property type="component" value="Unassembled WGS sequence"/>
</dbReference>
<organism evidence="1 2">
    <name type="scientific">Paracoccus versutus</name>
    <name type="common">Thiobacillus versutus</name>
    <dbReference type="NCBI Taxonomy" id="34007"/>
    <lineage>
        <taxon>Bacteria</taxon>
        <taxon>Pseudomonadati</taxon>
        <taxon>Pseudomonadota</taxon>
        <taxon>Alphaproteobacteria</taxon>
        <taxon>Rhodobacterales</taxon>
        <taxon>Paracoccaceae</taxon>
        <taxon>Paracoccus</taxon>
    </lineage>
</organism>
<dbReference type="AlphaFoldDB" id="A0A3D9XKE8"/>